<sequence length="159" mass="15999">MAEPEIGEVLKDITADVQTIIRGEVELAKAELIPQVKSAGIGAGLFGAAGYLAVQAATLLFICGGLALSALYQGVVPLIWAFVLGFLTLAVVLLVVAGILVLIGKGKFSFSGAPKTVDEANRSVAAVTGAVAQGNANVKAIVAGAPRPVPGEANPAVRP</sequence>
<accession>A0A4Q9KHP9</accession>
<name>A0A4Q9KHP9_9ACTN</name>
<evidence type="ECO:0000256" key="1">
    <source>
        <dbReference type="SAM" id="Phobius"/>
    </source>
</evidence>
<comment type="caution">
    <text evidence="2">The sequence shown here is derived from an EMBL/GenBank/DDBJ whole genome shotgun (WGS) entry which is preliminary data.</text>
</comment>
<reference evidence="2 3" key="1">
    <citation type="submission" date="2019-01" db="EMBL/GenBank/DDBJ databases">
        <title>Lactibacter flavus gen. nov., sp. nov., a novel bacterium of the family Propionibacteriaceae isolated from raw milk and dairy products.</title>
        <authorList>
            <person name="Huptas C."/>
            <person name="Wenning M."/>
            <person name="Breitenwieser F."/>
            <person name="Doll E."/>
            <person name="Von Neubeck M."/>
            <person name="Busse H.-J."/>
            <person name="Scherer S."/>
        </authorList>
    </citation>
    <scope>NUCLEOTIDE SEQUENCE [LARGE SCALE GENOMIC DNA]</scope>
    <source>
        <strain evidence="2 3">KCTC 33808</strain>
    </source>
</reference>
<keyword evidence="1" id="KW-0812">Transmembrane</keyword>
<feature type="transmembrane region" description="Helical" evidence="1">
    <location>
        <begin position="45"/>
        <end position="72"/>
    </location>
</feature>
<evidence type="ECO:0000313" key="3">
    <source>
        <dbReference type="Proteomes" id="UP000292373"/>
    </source>
</evidence>
<keyword evidence="1" id="KW-1133">Transmembrane helix</keyword>
<dbReference type="Pfam" id="PF07332">
    <property type="entry name" value="Phage_holin_3_6"/>
    <property type="match status" value="1"/>
</dbReference>
<proteinExistence type="predicted"/>
<dbReference type="EMBL" id="SDMQ01000001">
    <property type="protein sequence ID" value="TBT88572.1"/>
    <property type="molecule type" value="Genomic_DNA"/>
</dbReference>
<dbReference type="AlphaFoldDB" id="A0A4Q9KHP9"/>
<dbReference type="OrthoDB" id="3731158at2"/>
<dbReference type="Proteomes" id="UP000292373">
    <property type="component" value="Unassembled WGS sequence"/>
</dbReference>
<gene>
    <name evidence="2" type="ORF">ET989_01050</name>
</gene>
<feature type="transmembrane region" description="Helical" evidence="1">
    <location>
        <begin position="78"/>
        <end position="103"/>
    </location>
</feature>
<evidence type="ECO:0000313" key="2">
    <source>
        <dbReference type="EMBL" id="TBT88572.1"/>
    </source>
</evidence>
<keyword evidence="3" id="KW-1185">Reference proteome</keyword>
<keyword evidence="1" id="KW-0472">Membrane</keyword>
<protein>
    <submittedName>
        <fullName evidence="2">Phage holin family protein</fullName>
    </submittedName>
</protein>
<organism evidence="2 3">
    <name type="scientific">Propioniciclava sinopodophylli</name>
    <dbReference type="NCBI Taxonomy" id="1837344"/>
    <lineage>
        <taxon>Bacteria</taxon>
        <taxon>Bacillati</taxon>
        <taxon>Actinomycetota</taxon>
        <taxon>Actinomycetes</taxon>
        <taxon>Propionibacteriales</taxon>
        <taxon>Propionibacteriaceae</taxon>
        <taxon>Propioniciclava</taxon>
    </lineage>
</organism>
<dbReference type="RefSeq" id="WP_131166702.1">
    <property type="nucleotide sequence ID" value="NZ_SDMQ01000001.1"/>
</dbReference>
<dbReference type="InterPro" id="IPR009937">
    <property type="entry name" value="Phage_holin_3_6"/>
</dbReference>